<organism evidence="1 2">
    <name type="scientific">Bacteroides cellulosilyticus</name>
    <dbReference type="NCBI Taxonomy" id="246787"/>
    <lineage>
        <taxon>Bacteria</taxon>
        <taxon>Pseudomonadati</taxon>
        <taxon>Bacteroidota</taxon>
        <taxon>Bacteroidia</taxon>
        <taxon>Bacteroidales</taxon>
        <taxon>Bacteroidaceae</taxon>
        <taxon>Bacteroides</taxon>
    </lineage>
</organism>
<proteinExistence type="predicted"/>
<evidence type="ECO:0000313" key="1">
    <source>
        <dbReference type="EMBL" id="MDE8693670.1"/>
    </source>
</evidence>
<accession>A0AAW6LZ96</accession>
<sequence length="73" mass="8451">MNKFMISKFKSTCHETGNVISKGEHILYDTASRKAYCSKSQKYKAEKECEQTAAYIQAQEDAYFDNLCYKYGI</sequence>
<evidence type="ECO:0000313" key="2">
    <source>
        <dbReference type="Proteomes" id="UP001221924"/>
    </source>
</evidence>
<dbReference type="AlphaFoldDB" id="A0AAW6LZ96"/>
<gene>
    <name evidence="1" type="ORF">PZH42_06100</name>
</gene>
<comment type="caution">
    <text evidence="1">The sequence shown here is derived from an EMBL/GenBank/DDBJ whole genome shotgun (WGS) entry which is preliminary data.</text>
</comment>
<dbReference type="RefSeq" id="WP_259029061.1">
    <property type="nucleotide sequence ID" value="NZ_CAXKYC010000021.1"/>
</dbReference>
<protein>
    <submittedName>
        <fullName evidence="1">Uncharacterized protein</fullName>
    </submittedName>
</protein>
<name>A0AAW6LZ96_9BACE</name>
<dbReference type="EMBL" id="JARFID010000004">
    <property type="protein sequence ID" value="MDE8693670.1"/>
    <property type="molecule type" value="Genomic_DNA"/>
</dbReference>
<reference evidence="1" key="1">
    <citation type="submission" date="2023-03" db="EMBL/GenBank/DDBJ databases">
        <title>DFI Biobank Strains.</title>
        <authorList>
            <person name="Mostad J."/>
            <person name="Paddock L."/>
            <person name="Medina S."/>
            <person name="Waligurski E."/>
            <person name="Barat B."/>
            <person name="Smith R."/>
            <person name="Burgo V."/>
            <person name="Metcalfe C."/>
            <person name="Woodson C."/>
            <person name="Sundararajan A."/>
            <person name="Ramaswamy R."/>
            <person name="Lin H."/>
            <person name="Pamer E.G."/>
        </authorList>
    </citation>
    <scope>NUCLEOTIDE SEQUENCE</scope>
    <source>
        <strain evidence="1">DFI.9.5</strain>
    </source>
</reference>
<dbReference type="Proteomes" id="UP001221924">
    <property type="component" value="Unassembled WGS sequence"/>
</dbReference>